<accession>A0A938WXC9</accession>
<protein>
    <submittedName>
        <fullName evidence="1">Serine acetyltransferase</fullName>
    </submittedName>
</protein>
<organism evidence="1 2">
    <name type="scientific">Bifidobacterium pullorum subsp. saeculare</name>
    <dbReference type="NCBI Taxonomy" id="78257"/>
    <lineage>
        <taxon>Bacteria</taxon>
        <taxon>Bacillati</taxon>
        <taxon>Actinomycetota</taxon>
        <taxon>Actinomycetes</taxon>
        <taxon>Bifidobacteriales</taxon>
        <taxon>Bifidobacteriaceae</taxon>
        <taxon>Bifidobacterium</taxon>
    </lineage>
</organism>
<dbReference type="RefSeq" id="WP_204468559.1">
    <property type="nucleotide sequence ID" value="NZ_JACLYU010000006.1"/>
</dbReference>
<name>A0A938WXC9_9BIFI</name>
<dbReference type="Proteomes" id="UP000718821">
    <property type="component" value="Unassembled WGS sequence"/>
</dbReference>
<dbReference type="EMBL" id="JACLYU010000006">
    <property type="protein sequence ID" value="MBM6699646.1"/>
    <property type="molecule type" value="Genomic_DNA"/>
</dbReference>
<comment type="caution">
    <text evidence="1">The sequence shown here is derived from an EMBL/GenBank/DDBJ whole genome shotgun (WGS) entry which is preliminary data.</text>
</comment>
<dbReference type="InterPro" id="IPR011004">
    <property type="entry name" value="Trimer_LpxA-like_sf"/>
</dbReference>
<reference evidence="1" key="2">
    <citation type="journal article" date="2021" name="Sci. Rep.">
        <title>The distribution of antibiotic resistance genes in chicken gut microbiota commensals.</title>
        <authorList>
            <person name="Juricova H."/>
            <person name="Matiasovicova J."/>
            <person name="Kubasova T."/>
            <person name="Cejkova D."/>
            <person name="Rychlik I."/>
        </authorList>
    </citation>
    <scope>NUCLEOTIDE SEQUENCE</scope>
    <source>
        <strain evidence="1">An836</strain>
    </source>
</reference>
<sequence>MVENNNVNIVTRGDLKRFLDVERTFYIPRNRQKRWYLYLTNDIQVQIWRFQKRLRVGEYWFNNRHRSLFHYLIFLWKYRMKNNAGGRLGISIAENCCDIGLRIYHEGIIINGHARIGKNLHLHGRNCIGNRGMTGVKDEKNWATPVIGDNVEFGMGATAIGGITIADDVTIGAGAVVVKSCSCQGGTLIGVPARLYKS</sequence>
<dbReference type="Gene3D" id="2.160.10.10">
    <property type="entry name" value="Hexapeptide repeat proteins"/>
    <property type="match status" value="1"/>
</dbReference>
<dbReference type="AlphaFoldDB" id="A0A938WXC9"/>
<evidence type="ECO:0000313" key="2">
    <source>
        <dbReference type="Proteomes" id="UP000718821"/>
    </source>
</evidence>
<reference evidence="1" key="1">
    <citation type="submission" date="2020-08" db="EMBL/GenBank/DDBJ databases">
        <authorList>
            <person name="Cejkova D."/>
            <person name="Kubasova T."/>
            <person name="Jahodarova E."/>
            <person name="Rychlik I."/>
        </authorList>
    </citation>
    <scope>NUCLEOTIDE SEQUENCE</scope>
    <source>
        <strain evidence="1">An836</strain>
    </source>
</reference>
<dbReference type="Pfam" id="PF00132">
    <property type="entry name" value="Hexapep"/>
    <property type="match status" value="1"/>
</dbReference>
<dbReference type="InterPro" id="IPR001451">
    <property type="entry name" value="Hexapep"/>
</dbReference>
<keyword evidence="2" id="KW-1185">Reference proteome</keyword>
<proteinExistence type="predicted"/>
<gene>
    <name evidence="1" type="ORF">H7U32_04820</name>
</gene>
<dbReference type="PANTHER" id="PTHR42811">
    <property type="entry name" value="SERINE ACETYLTRANSFERASE"/>
    <property type="match status" value="1"/>
</dbReference>
<evidence type="ECO:0000313" key="1">
    <source>
        <dbReference type="EMBL" id="MBM6699646.1"/>
    </source>
</evidence>
<dbReference type="SUPFAM" id="SSF51161">
    <property type="entry name" value="Trimeric LpxA-like enzymes"/>
    <property type="match status" value="1"/>
</dbReference>